<dbReference type="CDD" id="cd00167">
    <property type="entry name" value="SANT"/>
    <property type="match status" value="2"/>
</dbReference>
<feature type="region of interest" description="Disordered" evidence="1">
    <location>
        <begin position="250"/>
        <end position="280"/>
    </location>
</feature>
<feature type="domain" description="Myb-like" evidence="2">
    <location>
        <begin position="5"/>
        <end position="61"/>
    </location>
</feature>
<dbReference type="Pfam" id="PF13921">
    <property type="entry name" value="Myb_DNA-bind_6"/>
    <property type="match status" value="1"/>
</dbReference>
<sequence>MKRGRKSNIRKQWTPTQDKFLTSLVSSSDVNWPEVATQINKEFPNLSRTGKMCRERWSNYLNPDINQNKITPEEEVQIFDLYKKYGNKWVEIAKNLPGRTESWVKNLYYATLRRYVRNINKFKTVQSEMIWLDGIQVNEKMLSELFLIEHIDFKIFQCIDSPEFKILSKKVGKSRRRKDGPLVDYILGRRNCQDKRKTKAASKDFDVTAENIETLNRIKRILELLKSTNSIKLAPVRILKEEGKEGQVVCKSRPRRRSTLGKNKNDSSTYKQEAPPMRRRSTRIQENFIKRCSKEFQYSAFVSAPPQNDHPRRLTAGKFDANINKNTLYNIPKQAPVESPVPFRKGVFGEEKKEDILTDNECNSLKYPPFMDFNMPAFGQGPRRSFADDRLSNSPHPFKENNFGFPDNLTDNEINDAIENIRNFNPRKRNSITDSVYLKRLSATSLNKYNTRSKDNAQNELVPSRETSNGNKERSSFRMQLNNMNNEDQLKFFKSLSHFSNLGHPENNQKGIRNSMMTKIDDIGDLQNSKRGSAIPLEDSNLQEFEKMREAGFPFNEKDYDWLTTNRYNTRNFSKRNSAISNLSLMLHRGDQREDN</sequence>
<evidence type="ECO:0000256" key="1">
    <source>
        <dbReference type="SAM" id="MobiDB-lite"/>
    </source>
</evidence>
<feature type="compositionally biased region" description="Polar residues" evidence="1">
    <location>
        <begin position="260"/>
        <end position="271"/>
    </location>
</feature>
<dbReference type="InterPro" id="IPR009057">
    <property type="entry name" value="Homeodomain-like_sf"/>
</dbReference>
<gene>
    <name evidence="4" type="ORF">ECRASSUSDP1_LOCUS4300</name>
</gene>
<dbReference type="EMBL" id="CAMPGE010004127">
    <property type="protein sequence ID" value="CAI2362970.1"/>
    <property type="molecule type" value="Genomic_DNA"/>
</dbReference>
<protein>
    <recommendedName>
        <fullName evidence="6">Myb-like DNA-binding domain containing protein</fullName>
    </recommendedName>
</protein>
<evidence type="ECO:0008006" key="6">
    <source>
        <dbReference type="Google" id="ProtNLM"/>
    </source>
</evidence>
<organism evidence="4 5">
    <name type="scientific">Euplotes crassus</name>
    <dbReference type="NCBI Taxonomy" id="5936"/>
    <lineage>
        <taxon>Eukaryota</taxon>
        <taxon>Sar</taxon>
        <taxon>Alveolata</taxon>
        <taxon>Ciliophora</taxon>
        <taxon>Intramacronucleata</taxon>
        <taxon>Spirotrichea</taxon>
        <taxon>Hypotrichia</taxon>
        <taxon>Euplotida</taxon>
        <taxon>Euplotidae</taxon>
        <taxon>Moneuplotes</taxon>
    </lineage>
</organism>
<proteinExistence type="predicted"/>
<dbReference type="GO" id="GO:0000978">
    <property type="term" value="F:RNA polymerase II cis-regulatory region sequence-specific DNA binding"/>
    <property type="evidence" value="ECO:0007669"/>
    <property type="project" value="TreeGrafter"/>
</dbReference>
<keyword evidence="5" id="KW-1185">Reference proteome</keyword>
<dbReference type="Proteomes" id="UP001295684">
    <property type="component" value="Unassembled WGS sequence"/>
</dbReference>
<dbReference type="GO" id="GO:0005634">
    <property type="term" value="C:nucleus"/>
    <property type="evidence" value="ECO:0007669"/>
    <property type="project" value="TreeGrafter"/>
</dbReference>
<comment type="caution">
    <text evidence="4">The sequence shown here is derived from an EMBL/GenBank/DDBJ whole genome shotgun (WGS) entry which is preliminary data.</text>
</comment>
<accession>A0AAD1XA33</accession>
<evidence type="ECO:0000313" key="5">
    <source>
        <dbReference type="Proteomes" id="UP001295684"/>
    </source>
</evidence>
<dbReference type="PANTHER" id="PTHR45614">
    <property type="entry name" value="MYB PROTEIN-RELATED"/>
    <property type="match status" value="1"/>
</dbReference>
<name>A0AAD1XA33_EUPCR</name>
<feature type="compositionally biased region" description="Polar residues" evidence="1">
    <location>
        <begin position="458"/>
        <end position="470"/>
    </location>
</feature>
<evidence type="ECO:0000259" key="3">
    <source>
        <dbReference type="PROSITE" id="PS51294"/>
    </source>
</evidence>
<dbReference type="Gene3D" id="1.10.10.60">
    <property type="entry name" value="Homeodomain-like"/>
    <property type="match status" value="2"/>
</dbReference>
<dbReference type="SMART" id="SM00717">
    <property type="entry name" value="SANT"/>
    <property type="match status" value="2"/>
</dbReference>
<feature type="region of interest" description="Disordered" evidence="1">
    <location>
        <begin position="449"/>
        <end position="475"/>
    </location>
</feature>
<dbReference type="PANTHER" id="PTHR45614:SF253">
    <property type="entry name" value="CHROMOSOME UNDETERMINED SCAFFOLD_38, WHOLE GENOME SHOTGUN SEQUENCE"/>
    <property type="match status" value="1"/>
</dbReference>
<dbReference type="InterPro" id="IPR050560">
    <property type="entry name" value="MYB_TF"/>
</dbReference>
<dbReference type="InterPro" id="IPR001005">
    <property type="entry name" value="SANT/Myb"/>
</dbReference>
<dbReference type="PROSITE" id="PS50090">
    <property type="entry name" value="MYB_LIKE"/>
    <property type="match status" value="2"/>
</dbReference>
<dbReference type="AlphaFoldDB" id="A0AAD1XA33"/>
<dbReference type="PROSITE" id="PS51294">
    <property type="entry name" value="HTH_MYB"/>
    <property type="match status" value="1"/>
</dbReference>
<dbReference type="SUPFAM" id="SSF46689">
    <property type="entry name" value="Homeodomain-like"/>
    <property type="match status" value="2"/>
</dbReference>
<reference evidence="4" key="1">
    <citation type="submission" date="2023-07" db="EMBL/GenBank/DDBJ databases">
        <authorList>
            <consortium name="AG Swart"/>
            <person name="Singh M."/>
            <person name="Singh A."/>
            <person name="Seah K."/>
            <person name="Emmerich C."/>
        </authorList>
    </citation>
    <scope>NUCLEOTIDE SEQUENCE</scope>
    <source>
        <strain evidence="4">DP1</strain>
    </source>
</reference>
<evidence type="ECO:0000259" key="2">
    <source>
        <dbReference type="PROSITE" id="PS50090"/>
    </source>
</evidence>
<feature type="domain" description="HTH myb-type" evidence="3">
    <location>
        <begin position="62"/>
        <end position="116"/>
    </location>
</feature>
<evidence type="ECO:0000313" key="4">
    <source>
        <dbReference type="EMBL" id="CAI2362970.1"/>
    </source>
</evidence>
<dbReference type="InterPro" id="IPR017930">
    <property type="entry name" value="Myb_dom"/>
</dbReference>
<feature type="domain" description="Myb-like" evidence="2">
    <location>
        <begin position="62"/>
        <end position="112"/>
    </location>
</feature>
<dbReference type="GO" id="GO:0000981">
    <property type="term" value="F:DNA-binding transcription factor activity, RNA polymerase II-specific"/>
    <property type="evidence" value="ECO:0007669"/>
    <property type="project" value="TreeGrafter"/>
</dbReference>